<name>A0A914Y5S7_9BILA</name>
<evidence type="ECO:0000313" key="3">
    <source>
        <dbReference type="WBParaSite" id="PSU_v2.g13028.t1"/>
    </source>
</evidence>
<dbReference type="WBParaSite" id="PSU_v2.g13028.t1">
    <property type="protein sequence ID" value="PSU_v2.g13028.t1"/>
    <property type="gene ID" value="PSU_v2.g13028"/>
</dbReference>
<dbReference type="InterPro" id="IPR036420">
    <property type="entry name" value="BRCT_dom_sf"/>
</dbReference>
<sequence>MNQMPPRPQQHPLRMTQQFFYPEAQNNIPPELCFAGCYFLYAENPNINELHILIRTIRYHGGEIDVYNVRNLSEKATHVICEYATHVPQILEQKNKRVCTISWINDVIEKKRMEPPFKVCHLPSLAIRNPSVSEKIISITGFTEEEASSLKLMIQLIGAKFSPYLSKHTNILITKR</sequence>
<organism evidence="2 3">
    <name type="scientific">Panagrolaimus superbus</name>
    <dbReference type="NCBI Taxonomy" id="310955"/>
    <lineage>
        <taxon>Eukaryota</taxon>
        <taxon>Metazoa</taxon>
        <taxon>Ecdysozoa</taxon>
        <taxon>Nematoda</taxon>
        <taxon>Chromadorea</taxon>
        <taxon>Rhabditida</taxon>
        <taxon>Tylenchina</taxon>
        <taxon>Panagrolaimomorpha</taxon>
        <taxon>Panagrolaimoidea</taxon>
        <taxon>Panagrolaimidae</taxon>
        <taxon>Panagrolaimus</taxon>
    </lineage>
</organism>
<feature type="domain" description="BRCT" evidence="1">
    <location>
        <begin position="29"/>
        <end position="113"/>
    </location>
</feature>
<accession>A0A914Y5S7</accession>
<dbReference type="SUPFAM" id="SSF52113">
    <property type="entry name" value="BRCT domain"/>
    <property type="match status" value="2"/>
</dbReference>
<dbReference type="Pfam" id="PF12738">
    <property type="entry name" value="PTCB-BRCT"/>
    <property type="match status" value="1"/>
</dbReference>
<proteinExistence type="predicted"/>
<dbReference type="Proteomes" id="UP000887577">
    <property type="component" value="Unplaced"/>
</dbReference>
<dbReference type="PROSITE" id="PS50172">
    <property type="entry name" value="BRCT"/>
    <property type="match status" value="1"/>
</dbReference>
<protein>
    <submittedName>
        <fullName evidence="3">BRCT domain-containing protein</fullName>
    </submittedName>
</protein>
<evidence type="ECO:0000259" key="1">
    <source>
        <dbReference type="PROSITE" id="PS50172"/>
    </source>
</evidence>
<dbReference type="Gene3D" id="3.40.50.10190">
    <property type="entry name" value="BRCT domain"/>
    <property type="match status" value="2"/>
</dbReference>
<evidence type="ECO:0000313" key="2">
    <source>
        <dbReference type="Proteomes" id="UP000887577"/>
    </source>
</evidence>
<keyword evidence="2" id="KW-1185">Reference proteome</keyword>
<dbReference type="SMART" id="SM00292">
    <property type="entry name" value="BRCT"/>
    <property type="match status" value="1"/>
</dbReference>
<reference evidence="3" key="1">
    <citation type="submission" date="2022-11" db="UniProtKB">
        <authorList>
            <consortium name="WormBaseParasite"/>
        </authorList>
    </citation>
    <scope>IDENTIFICATION</scope>
</reference>
<dbReference type="InterPro" id="IPR001357">
    <property type="entry name" value="BRCT_dom"/>
</dbReference>
<dbReference type="Pfam" id="PF00533">
    <property type="entry name" value="BRCT"/>
    <property type="match status" value="1"/>
</dbReference>
<dbReference type="AlphaFoldDB" id="A0A914Y5S7"/>